<evidence type="ECO:0000313" key="1">
    <source>
        <dbReference type="EMBL" id="MEF3077854.1"/>
    </source>
</evidence>
<gene>
    <name evidence="1" type="ORF">V1468_02455</name>
</gene>
<proteinExistence type="predicted"/>
<dbReference type="Proteomes" id="UP001356704">
    <property type="component" value="Unassembled WGS sequence"/>
</dbReference>
<sequence>MVKIISFKTNQSEDGKEFCTLMVQGGIEAVKSKKTGRTYLTARKASVPCTFTKEVCETLIGTDLEGGIKRIEVEPYEYTVEETGEVIELTHRYEYLDDSSTIIQQNVIETQEVF</sequence>
<keyword evidence="2" id="KW-1185">Reference proteome</keyword>
<evidence type="ECO:0008006" key="3">
    <source>
        <dbReference type="Google" id="ProtNLM"/>
    </source>
</evidence>
<name>A0ABU7W1P6_9FLAO</name>
<dbReference type="RefSeq" id="WP_331808669.1">
    <property type="nucleotide sequence ID" value="NZ_JAZHOU010000001.1"/>
</dbReference>
<reference evidence="1 2" key="1">
    <citation type="submission" date="2024-02" db="EMBL/GenBank/DDBJ databases">
        <title>Winogradskyella poriferorum JCM 12885.</title>
        <authorList>
            <person name="Zhang D.-F."/>
            <person name="Fu Z.-Y."/>
        </authorList>
    </citation>
    <scope>NUCLEOTIDE SEQUENCE [LARGE SCALE GENOMIC DNA]</scope>
    <source>
        <strain evidence="1 2">JCM 12885</strain>
    </source>
</reference>
<dbReference type="EMBL" id="JAZHOU010000001">
    <property type="protein sequence ID" value="MEF3077854.1"/>
    <property type="molecule type" value="Genomic_DNA"/>
</dbReference>
<organism evidence="1 2">
    <name type="scientific">Winogradskyella poriferorum</name>
    <dbReference type="NCBI Taxonomy" id="307627"/>
    <lineage>
        <taxon>Bacteria</taxon>
        <taxon>Pseudomonadati</taxon>
        <taxon>Bacteroidota</taxon>
        <taxon>Flavobacteriia</taxon>
        <taxon>Flavobacteriales</taxon>
        <taxon>Flavobacteriaceae</taxon>
        <taxon>Winogradskyella</taxon>
    </lineage>
</organism>
<comment type="caution">
    <text evidence="1">The sequence shown here is derived from an EMBL/GenBank/DDBJ whole genome shotgun (WGS) entry which is preliminary data.</text>
</comment>
<accession>A0ABU7W1P6</accession>
<protein>
    <recommendedName>
        <fullName evidence="3">Phage protein</fullName>
    </recommendedName>
</protein>
<evidence type="ECO:0000313" key="2">
    <source>
        <dbReference type="Proteomes" id="UP001356704"/>
    </source>
</evidence>